<name>A0A1F2PTU7_RHOER</name>
<gene>
    <name evidence="4" type="ORF">I3517_32840</name>
</gene>
<dbReference type="InterPro" id="IPR040612">
    <property type="entry name" value="ArsA_HSP20-like"/>
</dbReference>
<proteinExistence type="inferred from homology"/>
<dbReference type="Proteomes" id="UP000627573">
    <property type="component" value="Unassembled WGS sequence"/>
</dbReference>
<feature type="domain" description="ArsA/GET3 Anion-transporting ATPase-like" evidence="2">
    <location>
        <begin position="7"/>
        <end position="316"/>
    </location>
</feature>
<dbReference type="InterPro" id="IPR016300">
    <property type="entry name" value="ATPase_ArsA/GET3"/>
</dbReference>
<protein>
    <submittedName>
        <fullName evidence="4">ArsA family ATPase</fullName>
    </submittedName>
</protein>
<dbReference type="SUPFAM" id="SSF52540">
    <property type="entry name" value="P-loop containing nucleoside triphosphate hydrolases"/>
    <property type="match status" value="1"/>
</dbReference>
<dbReference type="GO" id="GO:0016887">
    <property type="term" value="F:ATP hydrolysis activity"/>
    <property type="evidence" value="ECO:0007669"/>
    <property type="project" value="InterPro"/>
</dbReference>
<evidence type="ECO:0000313" key="4">
    <source>
        <dbReference type="EMBL" id="MBH5147399.1"/>
    </source>
</evidence>
<evidence type="ECO:0000256" key="1">
    <source>
        <dbReference type="ARBA" id="ARBA00011040"/>
    </source>
</evidence>
<dbReference type="PANTHER" id="PTHR10803:SF3">
    <property type="entry name" value="ATPASE GET3"/>
    <property type="match status" value="1"/>
</dbReference>
<dbReference type="Gene3D" id="3.40.50.300">
    <property type="entry name" value="P-loop containing nucleotide triphosphate hydrolases"/>
    <property type="match status" value="1"/>
</dbReference>
<dbReference type="InterPro" id="IPR025723">
    <property type="entry name" value="ArsA/GET3_ATPase-like"/>
</dbReference>
<comment type="similarity">
    <text evidence="1">Belongs to the arsA ATPase family.</text>
</comment>
<dbReference type="EMBL" id="JAECSB010000099">
    <property type="protein sequence ID" value="MBH5147399.1"/>
    <property type="molecule type" value="Genomic_DNA"/>
</dbReference>
<feature type="domain" description="ArsA HSP20-like" evidence="3">
    <location>
        <begin position="352"/>
        <end position="413"/>
    </location>
</feature>
<evidence type="ECO:0000259" key="3">
    <source>
        <dbReference type="Pfam" id="PF17886"/>
    </source>
</evidence>
<organism evidence="4 5">
    <name type="scientific">Rhodococcus erythropolis</name>
    <name type="common">Arthrobacter picolinophilus</name>
    <dbReference type="NCBI Taxonomy" id="1833"/>
    <lineage>
        <taxon>Bacteria</taxon>
        <taxon>Bacillati</taxon>
        <taxon>Actinomycetota</taxon>
        <taxon>Actinomycetes</taxon>
        <taxon>Mycobacteriales</taxon>
        <taxon>Nocardiaceae</taxon>
        <taxon>Rhodococcus</taxon>
        <taxon>Rhodococcus erythropolis group</taxon>
    </lineage>
</organism>
<sequence>MPEQRSRVQLFVGKGGAGTTTLASATAVSAASDGARVLLVSIDQAGSLADVVGVPALRTTTPLAERLDVRQLDTSELLEEKFRGLSGLIDAAGNFGAGDHEHGSSFEGLEPEELTGSLGIQDILGLSEIVDISSSGDYDLVIVDCPAAAEALRILGSPSMVSEYLERLWPRHRRMVAVTGSDMRVLLLVSVIERVLASVDRIAVHLSDRENTSVRVVTSADGVSAAATRRTLSGLALAGLRVDGIMVNNLVPQFNSSAGKGVDDSPAAQWLASIRASQALVVDDLRGSTDGMSVTTVERACAEPVGLAALGEIAATFEGGTGTDSDTVDTIDAVDTADNIVVSLESGAGVDSVYVMRMYLPLVDPSSLSLGRVEDDVLVGADGVRRRVRLASVLRRCVVNGAELDGSYLIIRFSPDPAVWPV</sequence>
<accession>A0A1F2PTU7</accession>
<dbReference type="GO" id="GO:0005524">
    <property type="term" value="F:ATP binding"/>
    <property type="evidence" value="ECO:0007669"/>
    <property type="project" value="InterPro"/>
</dbReference>
<dbReference type="AlphaFoldDB" id="A0A1F2PTU7"/>
<reference evidence="4 5" key="1">
    <citation type="submission" date="2020-12" db="EMBL/GenBank/DDBJ databases">
        <title>Draft genome sequence of furan degrading bacterial strain FUR100.</title>
        <authorList>
            <person name="Woiski C."/>
        </authorList>
    </citation>
    <scope>NUCLEOTIDE SEQUENCE [LARGE SCALE GENOMIC DNA]</scope>
    <source>
        <strain evidence="4 5">FUR100</strain>
    </source>
</reference>
<comment type="caution">
    <text evidence="4">The sequence shown here is derived from an EMBL/GenBank/DDBJ whole genome shotgun (WGS) entry which is preliminary data.</text>
</comment>
<dbReference type="RefSeq" id="WP_070386502.1">
    <property type="nucleotide sequence ID" value="NZ_JABBPH010000001.1"/>
</dbReference>
<dbReference type="InterPro" id="IPR008978">
    <property type="entry name" value="HSP20-like_chaperone"/>
</dbReference>
<evidence type="ECO:0000259" key="2">
    <source>
        <dbReference type="Pfam" id="PF02374"/>
    </source>
</evidence>
<dbReference type="PANTHER" id="PTHR10803">
    <property type="entry name" value="ARSENICAL PUMP-DRIVING ATPASE ARSENITE-TRANSLOCATING ATPASE"/>
    <property type="match status" value="1"/>
</dbReference>
<dbReference type="CDD" id="cd02035">
    <property type="entry name" value="ArsA"/>
    <property type="match status" value="1"/>
</dbReference>
<dbReference type="InterPro" id="IPR027417">
    <property type="entry name" value="P-loop_NTPase"/>
</dbReference>
<dbReference type="Pfam" id="PF02374">
    <property type="entry name" value="ArsA_ATPase"/>
    <property type="match status" value="1"/>
</dbReference>
<dbReference type="Gene3D" id="2.60.40.790">
    <property type="match status" value="1"/>
</dbReference>
<evidence type="ECO:0000313" key="5">
    <source>
        <dbReference type="Proteomes" id="UP000627573"/>
    </source>
</evidence>
<keyword evidence="5" id="KW-1185">Reference proteome</keyword>
<dbReference type="Pfam" id="PF17886">
    <property type="entry name" value="ArsA_HSP20"/>
    <property type="match status" value="1"/>
</dbReference>